<sequence length="131" mass="15173">MKKEMKDLKKMDEAGSSELVSKEELKLLIESLDKPVLYKLLVDLLYKLGSKDPSIAEEIETIANADQTRRKLFVRDLSFNTTSQSLCHEFKEYGEIEEGKVIFDKHTRKSCRYGYIIYKHMKSAQNASSKM</sequence>
<keyword evidence="2" id="KW-1185">Reference proteome</keyword>
<evidence type="ECO:0000313" key="2">
    <source>
        <dbReference type="Proteomes" id="UP001177021"/>
    </source>
</evidence>
<evidence type="ECO:0000313" key="1">
    <source>
        <dbReference type="EMBL" id="CAJ2671352.1"/>
    </source>
</evidence>
<protein>
    <submittedName>
        <fullName evidence="1">Uncharacterized protein</fullName>
    </submittedName>
</protein>
<name>A0ACB0LSC9_TRIPR</name>
<comment type="caution">
    <text evidence="1">The sequence shown here is derived from an EMBL/GenBank/DDBJ whole genome shotgun (WGS) entry which is preliminary data.</text>
</comment>
<dbReference type="EMBL" id="CASHSV030000615">
    <property type="protein sequence ID" value="CAJ2671352.1"/>
    <property type="molecule type" value="Genomic_DNA"/>
</dbReference>
<dbReference type="Proteomes" id="UP001177021">
    <property type="component" value="Unassembled WGS sequence"/>
</dbReference>
<proteinExistence type="predicted"/>
<gene>
    <name evidence="1" type="ORF">MILVUS5_LOCUS35206</name>
</gene>
<organism evidence="1 2">
    <name type="scientific">Trifolium pratense</name>
    <name type="common">Red clover</name>
    <dbReference type="NCBI Taxonomy" id="57577"/>
    <lineage>
        <taxon>Eukaryota</taxon>
        <taxon>Viridiplantae</taxon>
        <taxon>Streptophyta</taxon>
        <taxon>Embryophyta</taxon>
        <taxon>Tracheophyta</taxon>
        <taxon>Spermatophyta</taxon>
        <taxon>Magnoliopsida</taxon>
        <taxon>eudicotyledons</taxon>
        <taxon>Gunneridae</taxon>
        <taxon>Pentapetalae</taxon>
        <taxon>rosids</taxon>
        <taxon>fabids</taxon>
        <taxon>Fabales</taxon>
        <taxon>Fabaceae</taxon>
        <taxon>Papilionoideae</taxon>
        <taxon>50 kb inversion clade</taxon>
        <taxon>NPAAA clade</taxon>
        <taxon>Hologalegina</taxon>
        <taxon>IRL clade</taxon>
        <taxon>Trifolieae</taxon>
        <taxon>Trifolium</taxon>
    </lineage>
</organism>
<accession>A0ACB0LSC9</accession>
<reference evidence="1" key="1">
    <citation type="submission" date="2023-10" db="EMBL/GenBank/DDBJ databases">
        <authorList>
            <person name="Rodriguez Cubillos JULIANA M."/>
            <person name="De Vega J."/>
        </authorList>
    </citation>
    <scope>NUCLEOTIDE SEQUENCE</scope>
</reference>